<dbReference type="Pfam" id="PF00698">
    <property type="entry name" value="Acyl_transf_1"/>
    <property type="match status" value="1"/>
</dbReference>
<dbReference type="Pfam" id="PF14765">
    <property type="entry name" value="PS-DH"/>
    <property type="match status" value="1"/>
</dbReference>
<dbReference type="Pfam" id="PF02801">
    <property type="entry name" value="Ketoacyl-synt_C"/>
    <property type="match status" value="1"/>
</dbReference>
<organism evidence="8 9">
    <name type="scientific">Moorena producens PAL-8-15-08-1</name>
    <dbReference type="NCBI Taxonomy" id="1458985"/>
    <lineage>
        <taxon>Bacteria</taxon>
        <taxon>Bacillati</taxon>
        <taxon>Cyanobacteriota</taxon>
        <taxon>Cyanophyceae</taxon>
        <taxon>Coleofasciculales</taxon>
        <taxon>Coleofasciculaceae</taxon>
        <taxon>Moorena</taxon>
    </lineage>
</organism>
<feature type="region of interest" description="N-terminal hotdog fold" evidence="4">
    <location>
        <begin position="923"/>
        <end position="1058"/>
    </location>
</feature>
<dbReference type="SMART" id="SM00827">
    <property type="entry name" value="PKS_AT"/>
    <property type="match status" value="1"/>
</dbReference>
<protein>
    <submittedName>
        <fullName evidence="8">Polyketide synthase</fullName>
    </submittedName>
</protein>
<dbReference type="Gene3D" id="1.10.1200.10">
    <property type="entry name" value="ACP-like"/>
    <property type="match status" value="1"/>
</dbReference>
<dbReference type="RefSeq" id="WP_070395514.1">
    <property type="nucleotide sequence ID" value="NZ_CP017599.1"/>
</dbReference>
<dbReference type="Gene3D" id="3.40.50.720">
    <property type="entry name" value="NAD(P)-binding Rossmann-like Domain"/>
    <property type="match status" value="1"/>
</dbReference>
<evidence type="ECO:0000256" key="4">
    <source>
        <dbReference type="PROSITE-ProRule" id="PRU01363"/>
    </source>
</evidence>
<proteinExistence type="predicted"/>
<dbReference type="SMART" id="SM00825">
    <property type="entry name" value="PKS_KS"/>
    <property type="match status" value="1"/>
</dbReference>
<feature type="domain" description="Ketosynthase family 3 (KS3)" evidence="6">
    <location>
        <begin position="32"/>
        <end position="453"/>
    </location>
</feature>
<dbReference type="InterPro" id="IPR020807">
    <property type="entry name" value="PKS_DH"/>
</dbReference>
<keyword evidence="3" id="KW-0808">Transferase</keyword>
<evidence type="ECO:0000259" key="5">
    <source>
        <dbReference type="PROSITE" id="PS50075"/>
    </source>
</evidence>
<dbReference type="Gene3D" id="3.10.129.110">
    <property type="entry name" value="Polyketide synthase dehydratase"/>
    <property type="match status" value="1"/>
</dbReference>
<dbReference type="Pfam" id="PF00550">
    <property type="entry name" value="PP-binding"/>
    <property type="match status" value="1"/>
</dbReference>
<dbReference type="GO" id="GO:0006633">
    <property type="term" value="P:fatty acid biosynthetic process"/>
    <property type="evidence" value="ECO:0007669"/>
    <property type="project" value="TreeGrafter"/>
</dbReference>
<dbReference type="FunFam" id="3.40.47.10:FF:000019">
    <property type="entry name" value="Polyketide synthase type I"/>
    <property type="match status" value="1"/>
</dbReference>
<dbReference type="Pfam" id="PF08659">
    <property type="entry name" value="KR"/>
    <property type="match status" value="1"/>
</dbReference>
<dbReference type="Pfam" id="PF21089">
    <property type="entry name" value="PKS_DH_N"/>
    <property type="match status" value="1"/>
</dbReference>
<dbReference type="EMBL" id="CP017599">
    <property type="protein sequence ID" value="AOX03123.1"/>
    <property type="molecule type" value="Genomic_DNA"/>
</dbReference>
<feature type="region of interest" description="C-terminal hotdog fold" evidence="4">
    <location>
        <begin position="1073"/>
        <end position="1222"/>
    </location>
</feature>
<dbReference type="PROSITE" id="PS52004">
    <property type="entry name" value="KS3_2"/>
    <property type="match status" value="1"/>
</dbReference>
<evidence type="ECO:0000256" key="3">
    <source>
        <dbReference type="ARBA" id="ARBA00022679"/>
    </source>
</evidence>
<dbReference type="InterPro" id="IPR036291">
    <property type="entry name" value="NAD(P)-bd_dom_sf"/>
</dbReference>
<dbReference type="OrthoDB" id="499075at2"/>
<evidence type="ECO:0000256" key="2">
    <source>
        <dbReference type="ARBA" id="ARBA00022553"/>
    </source>
</evidence>
<dbReference type="InterPro" id="IPR049490">
    <property type="entry name" value="C883_1060-like_KR_N"/>
</dbReference>
<dbReference type="Gene3D" id="3.30.70.3290">
    <property type="match status" value="1"/>
</dbReference>
<dbReference type="InterPro" id="IPR013968">
    <property type="entry name" value="PKS_KR"/>
</dbReference>
<dbReference type="InterPro" id="IPR016039">
    <property type="entry name" value="Thiolase-like"/>
</dbReference>
<feature type="domain" description="Carrier" evidence="5">
    <location>
        <begin position="1735"/>
        <end position="1813"/>
    </location>
</feature>
<dbReference type="PANTHER" id="PTHR43775:SF51">
    <property type="entry name" value="INACTIVE PHENOLPHTHIOCEROL SYNTHESIS POLYKETIDE SYNTHASE TYPE I PKS1-RELATED"/>
    <property type="match status" value="1"/>
</dbReference>
<dbReference type="KEGG" id="mpro:BJP34_30065"/>
<dbReference type="SUPFAM" id="SSF47336">
    <property type="entry name" value="ACP-like"/>
    <property type="match status" value="1"/>
</dbReference>
<dbReference type="Gene3D" id="3.40.366.10">
    <property type="entry name" value="Malonyl-Coenzyme A Acyl Carrier Protein, domain 2"/>
    <property type="match status" value="1"/>
</dbReference>
<dbReference type="SMART" id="SM00823">
    <property type="entry name" value="PKS_PP"/>
    <property type="match status" value="1"/>
</dbReference>
<feature type="active site" description="Proton acceptor; for dehydratase activity" evidence="4">
    <location>
        <position position="956"/>
    </location>
</feature>
<evidence type="ECO:0000259" key="6">
    <source>
        <dbReference type="PROSITE" id="PS52004"/>
    </source>
</evidence>
<reference evidence="9" key="1">
    <citation type="submission" date="2016-10" db="EMBL/GenBank/DDBJ databases">
        <title>Comparative genomics uncovers the prolific and rare metabolic potential of the cyanobacterial genus Moorea.</title>
        <authorList>
            <person name="Leao T."/>
            <person name="Castelao G."/>
            <person name="Korobeynikov A."/>
            <person name="Monroe E.A."/>
            <person name="Podell S."/>
            <person name="Glukhov E."/>
            <person name="Allen E."/>
            <person name="Gerwick W.H."/>
            <person name="Gerwick L."/>
        </authorList>
    </citation>
    <scope>NUCLEOTIDE SEQUENCE [LARGE SCALE GENOMIC DNA]</scope>
    <source>
        <strain evidence="9">PAL-8-15-08-1</strain>
    </source>
</reference>
<dbReference type="SUPFAM" id="SSF53901">
    <property type="entry name" value="Thiolase-like"/>
    <property type="match status" value="1"/>
</dbReference>
<dbReference type="InterPro" id="IPR020841">
    <property type="entry name" value="PKS_Beta-ketoAc_synthase_dom"/>
</dbReference>
<dbReference type="InterPro" id="IPR049900">
    <property type="entry name" value="PKS_mFAS_DH"/>
</dbReference>
<dbReference type="SMART" id="SM00826">
    <property type="entry name" value="PKS_DH"/>
    <property type="match status" value="1"/>
</dbReference>
<dbReference type="InterPro" id="IPR049551">
    <property type="entry name" value="PKS_DH_C"/>
</dbReference>
<dbReference type="PROSITE" id="PS52019">
    <property type="entry name" value="PKS_MFAS_DH"/>
    <property type="match status" value="1"/>
</dbReference>
<dbReference type="InterPro" id="IPR016036">
    <property type="entry name" value="Malonyl_transacylase_ACP-bd"/>
</dbReference>
<dbReference type="InterPro" id="IPR014031">
    <property type="entry name" value="Ketoacyl_synth_C"/>
</dbReference>
<dbReference type="FunFam" id="3.40.366.10:FF:000002">
    <property type="entry name" value="Probable polyketide synthase 2"/>
    <property type="match status" value="1"/>
</dbReference>
<evidence type="ECO:0000259" key="7">
    <source>
        <dbReference type="PROSITE" id="PS52019"/>
    </source>
</evidence>
<dbReference type="InterPro" id="IPR020806">
    <property type="entry name" value="PKS_PP-bd"/>
</dbReference>
<feature type="domain" description="PKS/mFAS DH" evidence="7">
    <location>
        <begin position="923"/>
        <end position="1222"/>
    </location>
</feature>
<dbReference type="Gene3D" id="3.40.47.10">
    <property type="match status" value="1"/>
</dbReference>
<dbReference type="PROSITE" id="PS00012">
    <property type="entry name" value="PHOSPHOPANTETHEINE"/>
    <property type="match status" value="1"/>
</dbReference>
<dbReference type="InterPro" id="IPR001227">
    <property type="entry name" value="Ac_transferase_dom_sf"/>
</dbReference>
<dbReference type="CDD" id="cd08955">
    <property type="entry name" value="KR_2_FAS_SDR_x"/>
    <property type="match status" value="1"/>
</dbReference>
<dbReference type="InterPro" id="IPR050091">
    <property type="entry name" value="PKS_NRPS_Biosynth_Enz"/>
</dbReference>
<sequence length="1864" mass="205555">MVQTPAKPTTLQLLQALEEASSKLEAVQQAKTEPIAIIGMSCRFPGAKDPESFWHLLSNGVDAIQEVPANRWQIDECYDPDPDAPGKMYSRYGGFLSEVDKFDAHFFGISPREAMSLDPQQRLLLETSFEALENGGQSSEKLFGTATGVFVAISTFDYGMRLSQARSQIDANLGTGTLLSPAAGRLSYSLGLKGASMVVDTACSSSLVATHLAIHSLRNRESDLALVGGVNLLLAPTLSINFSKARMLAPDGRCKTFDANANGYVRSEGCGVVVLKRLSQAIEDGDNILALIRGSAINQDGASGGLTVPSGPSQEAVIRQALKNAGVKPKEVSYIEAHGTGTSLGDPIEANALGSVFGKREEPLIIGSVKTNIGHPEAAAGIASLIKVVLSLQHKQIPPHLHFQQPNPYIDWEQLPLQVPRELRQWSRVNQQRFAGVSSFGFSGTNAHVILAEAPAVELKSKEQTAQLPLHLLTLSAKTKPALEEMLHNYTEHLATHPSLDLADICFTTNTRRTHFPERLAVVADSVAQLREQLLGYQVGVEHHHLLRGSKDEYQPQIAFLFTGQGSQYLGMGRELYETQPIFRQTLNRCQEILGPMGDEGRLLLDILYQSDDHSLLEQTVYTQPVLFALEYALAQMWLSWGVEPTAVMGHSVGEYVAACVAGIFSLEDGLKLMAARGRLMQQLPTNGQMVSLLASVQQVEEALVGNSLVSIAAINGPESVVISGQQEAVSQVVQKLEHQGIKHKRLQVSHAFHSAMMQSMLADFGKVVQEVSFHQPKLNFISNVSGCQERLLPTYTQYWLDHVIKPVRFAAAMETLHRQGLEIFVEIGPNPVLLGMGRHCLPMEYGMWLPTLQQGQSDWQEVLKALGQLYVQGVRLDWEGFHGNSTYSPVSLPTYPWQRERYWIEEEPRNLLQKSGSQKNRPPLLGQRIRSAALKQQIVFESQLSPNFPTYLTDHRIYEKVVFPTAAYVEIVLAAGAQIFASGKVDNHPTLVVSDLLMEQPLVLDATKTTSVQLVVTPNKSGYDFEIFSLKNSEPVDENETWTRHLSGLILAGETPAATNSLDLAELKHKINQEIEIENYYQKFRDVGVEYRSNFQTIEELWCSQGESVEVLGKIKLPETIELNTNDSLHPLLLDGCLQLLAAALGDSPDSETKTYFLVGLERLNLFRQPSTSVWCHVHPSSKPSPGVLSSFDLHLVDENGIAVADLLNLQVSRANETALFANQTDDWLYTIAWEAKPRISKNNKRSKAGSWLIFSDGGEESSALAELLNQQGNRCIFVSQGSSFATLNGGHYQINPTEPEDFQKLIAAIVNQEQQSVYPGIVYMWGLDGKPEVSDVPTTAMGLCTGMLHLTQALTKVSSHHGKRTIPRLWVVTRNTQAVTKTNLQLQQAPLLGLARVMVLEHPELETVCIDLNSHQVNEIEMLLEEILFPEPEEQVAFRDGERYVPRLKRADAKNIAQPAEINSSGRYLITGGLGALGLQVANYLVEQGARHLLLVGRKGAVSKEAQAGVRQLEEKGALVKIIKADISQADSVTTLIAETDIPLRGVVHVAGVLDDGMLRDQTQKRFAKVMAPKVQGAWNLHQLTKEMPLDFFVCFSSMTSVLGTIGQGNYAAANGFMDALCHHRQGLGLPAVSINWGPWSTSGMATRLDANLQSRWDAIGFGMISPNQGMYLFAKLLNSKVPQVGAMPIDWSKYPVESTFFTYLQKTTDQKQAPEQTSVSILEQIKAAEKEQRYELLVTHIQSQVSKVLGYQKKKAFSVKEGFFDLGMSSLTSVELRNNLQNSLGCRLPATLTFDYPTVKKLVDYLMVEFIEEEDEDEIFASEQSFPTDTTVSTFEPLGDSDDAEEIAKQFAAQLGVQWVD</sequence>
<dbReference type="GO" id="GO:0004312">
    <property type="term" value="F:fatty acid synthase activity"/>
    <property type="evidence" value="ECO:0007669"/>
    <property type="project" value="TreeGrafter"/>
</dbReference>
<dbReference type="Proteomes" id="UP000177870">
    <property type="component" value="Chromosome"/>
</dbReference>
<dbReference type="SMART" id="SM00822">
    <property type="entry name" value="PKS_KR"/>
    <property type="match status" value="1"/>
</dbReference>
<dbReference type="GO" id="GO:0031177">
    <property type="term" value="F:phosphopantetheine binding"/>
    <property type="evidence" value="ECO:0007669"/>
    <property type="project" value="InterPro"/>
</dbReference>
<dbReference type="Pfam" id="PF21394">
    <property type="entry name" value="Beta-ketacyl_N"/>
    <property type="match status" value="1"/>
</dbReference>
<dbReference type="InterPro" id="IPR057326">
    <property type="entry name" value="KR_dom"/>
</dbReference>
<evidence type="ECO:0000256" key="1">
    <source>
        <dbReference type="ARBA" id="ARBA00022450"/>
    </source>
</evidence>
<dbReference type="InterPro" id="IPR014030">
    <property type="entry name" value="Ketoacyl_synth_N"/>
</dbReference>
<dbReference type="InterPro" id="IPR049552">
    <property type="entry name" value="PKS_DH_N"/>
</dbReference>
<dbReference type="SUPFAM" id="SSF52151">
    <property type="entry name" value="FabD/lysophospholipase-like"/>
    <property type="match status" value="1"/>
</dbReference>
<dbReference type="PANTHER" id="PTHR43775">
    <property type="entry name" value="FATTY ACID SYNTHASE"/>
    <property type="match status" value="1"/>
</dbReference>
<dbReference type="InterPro" id="IPR042104">
    <property type="entry name" value="PKS_dehydratase_sf"/>
</dbReference>
<dbReference type="InterPro" id="IPR006162">
    <property type="entry name" value="Ppantetheine_attach_site"/>
</dbReference>
<dbReference type="SUPFAM" id="SSF51735">
    <property type="entry name" value="NAD(P)-binding Rossmann-fold domains"/>
    <property type="match status" value="2"/>
</dbReference>
<dbReference type="SUPFAM" id="SSF55048">
    <property type="entry name" value="Probable ACP-binding domain of malonyl-CoA ACP transacylase"/>
    <property type="match status" value="1"/>
</dbReference>
<keyword evidence="1" id="KW-0596">Phosphopantetheine</keyword>
<name>A0A1D8TZX1_9CYAN</name>
<accession>A0A1D8TZX1</accession>
<gene>
    <name evidence="8" type="ORF">BJP34_30065</name>
</gene>
<keyword evidence="2" id="KW-0597">Phosphoprotein</keyword>
<dbReference type="InterPro" id="IPR009081">
    <property type="entry name" value="PP-bd_ACP"/>
</dbReference>
<dbReference type="Pfam" id="PF22621">
    <property type="entry name" value="CurL-like_PKS_C"/>
    <property type="match status" value="1"/>
</dbReference>
<dbReference type="InterPro" id="IPR036736">
    <property type="entry name" value="ACP-like_sf"/>
</dbReference>
<feature type="active site" description="Proton donor; for dehydratase activity" evidence="4">
    <location>
        <position position="1136"/>
    </location>
</feature>
<dbReference type="Pfam" id="PF00109">
    <property type="entry name" value="ketoacyl-synt"/>
    <property type="match status" value="1"/>
</dbReference>
<dbReference type="InterPro" id="IPR016035">
    <property type="entry name" value="Acyl_Trfase/lysoPLipase"/>
</dbReference>
<dbReference type="STRING" id="1458985.BJP34_30065"/>
<evidence type="ECO:0000313" key="8">
    <source>
        <dbReference type="EMBL" id="AOX03123.1"/>
    </source>
</evidence>
<dbReference type="InterPro" id="IPR014043">
    <property type="entry name" value="Acyl_transferase_dom"/>
</dbReference>
<dbReference type="PROSITE" id="PS50075">
    <property type="entry name" value="CARRIER"/>
    <property type="match status" value="1"/>
</dbReference>
<evidence type="ECO:0000313" key="9">
    <source>
        <dbReference type="Proteomes" id="UP000177870"/>
    </source>
</evidence>
<dbReference type="CDD" id="cd00833">
    <property type="entry name" value="PKS"/>
    <property type="match status" value="1"/>
</dbReference>